<evidence type="ECO:0000256" key="4">
    <source>
        <dbReference type="ARBA" id="ARBA00022723"/>
    </source>
</evidence>
<name>A0A0P6YC55_9CHLR</name>
<dbReference type="NCBIfam" id="NF000801">
    <property type="entry name" value="PRK00055.1-3"/>
    <property type="match status" value="1"/>
</dbReference>
<comment type="subunit">
    <text evidence="1 8">Homodimer.</text>
</comment>
<evidence type="ECO:0000256" key="3">
    <source>
        <dbReference type="ARBA" id="ARBA00022722"/>
    </source>
</evidence>
<gene>
    <name evidence="8" type="primary">rnz</name>
    <name evidence="10" type="ORF">SE16_01835</name>
</gene>
<evidence type="ECO:0000256" key="7">
    <source>
        <dbReference type="ARBA" id="ARBA00022833"/>
    </source>
</evidence>
<dbReference type="Gene3D" id="3.60.15.10">
    <property type="entry name" value="Ribonuclease Z/Hydroxyacylglutathione hydrolase-like"/>
    <property type="match status" value="1"/>
</dbReference>
<feature type="binding site" evidence="8">
    <location>
        <position position="212"/>
    </location>
    <ligand>
        <name>Zn(2+)</name>
        <dbReference type="ChEBI" id="CHEBI:29105"/>
        <label>2</label>
        <note>catalytic</note>
    </ligand>
</feature>
<comment type="catalytic activity">
    <reaction evidence="8">
        <text>Endonucleolytic cleavage of RNA, removing extra 3' nucleotides from tRNA precursor, generating 3' termini of tRNAs. A 3'-hydroxy group is left at the tRNA terminus and a 5'-phosphoryl group is left at the trailer molecule.</text>
        <dbReference type="EC" id="3.1.26.11"/>
    </reaction>
</comment>
<dbReference type="AlphaFoldDB" id="A0A0P6YC55"/>
<dbReference type="HAMAP" id="MF_01818">
    <property type="entry name" value="RNase_Z_BN"/>
    <property type="match status" value="1"/>
</dbReference>
<evidence type="ECO:0000256" key="1">
    <source>
        <dbReference type="ARBA" id="ARBA00011738"/>
    </source>
</evidence>
<evidence type="ECO:0000259" key="9">
    <source>
        <dbReference type="SMART" id="SM00849"/>
    </source>
</evidence>
<feature type="binding site" evidence="8">
    <location>
        <position position="63"/>
    </location>
    <ligand>
        <name>Zn(2+)</name>
        <dbReference type="ChEBI" id="CHEBI:29105"/>
        <label>1</label>
        <note>catalytic</note>
    </ligand>
</feature>
<feature type="domain" description="Metallo-beta-lactamase" evidence="9">
    <location>
        <begin position="19"/>
        <end position="248"/>
    </location>
</feature>
<dbReference type="Pfam" id="PF23023">
    <property type="entry name" value="Anti-Pycsar_Apyc1"/>
    <property type="match status" value="1"/>
</dbReference>
<dbReference type="SMART" id="SM00849">
    <property type="entry name" value="Lactamase_B"/>
    <property type="match status" value="1"/>
</dbReference>
<feature type="binding site" evidence="8">
    <location>
        <position position="66"/>
    </location>
    <ligand>
        <name>Zn(2+)</name>
        <dbReference type="ChEBI" id="CHEBI:29105"/>
        <label>2</label>
        <note>catalytic</note>
    </ligand>
</feature>
<evidence type="ECO:0000256" key="6">
    <source>
        <dbReference type="ARBA" id="ARBA00022801"/>
    </source>
</evidence>
<feature type="binding site" evidence="8">
    <location>
        <position position="212"/>
    </location>
    <ligand>
        <name>Zn(2+)</name>
        <dbReference type="ChEBI" id="CHEBI:29105"/>
        <label>1</label>
        <note>catalytic</note>
    </ligand>
</feature>
<dbReference type="NCBIfam" id="TIGR02651">
    <property type="entry name" value="RNase_Z"/>
    <property type="match status" value="1"/>
</dbReference>
<dbReference type="RefSeq" id="WP_060687122.1">
    <property type="nucleotide sequence ID" value="NZ_LGKN01000003.1"/>
</dbReference>
<accession>A0A0P6YC55</accession>
<keyword evidence="5 8" id="KW-0255">Endonuclease</keyword>
<evidence type="ECO:0000256" key="8">
    <source>
        <dbReference type="HAMAP-Rule" id="MF_01818"/>
    </source>
</evidence>
<feature type="binding site" evidence="8">
    <location>
        <position position="141"/>
    </location>
    <ligand>
        <name>Zn(2+)</name>
        <dbReference type="ChEBI" id="CHEBI:29105"/>
        <label>1</label>
        <note>catalytic</note>
    </ligand>
</feature>
<dbReference type="GO" id="GO:0042781">
    <property type="term" value="F:3'-tRNA processing endoribonuclease activity"/>
    <property type="evidence" value="ECO:0007669"/>
    <property type="project" value="UniProtKB-UniRule"/>
</dbReference>
<sequence>MFEIVFLGTSASAPSVTRNVSATMVLARGNRFLIDCGEGTQRQLLKSELGFRKLDRILITHSHLDHILGLAGLASTFARWELHEALHIYGGRKTLQRVRRLLNIVIQEQNSPLNITYHTLKDGFVVYEDTSFRVTAFPVIHRGADAYGFVFEEHPKRRFLNERATALGVPFGPERGRLVAGESITLADGRVITPDDVLGPPEKGTKLVYVGDVDAVEPLVEIVRGADALVIEATYTEEEREMAAQHGHITAKQAAWLAREAGVRTLYLNHISRRYRGPEVEAEARTIFPEAYVVRDFDRVVVKRG</sequence>
<dbReference type="PANTHER" id="PTHR46018:SF7">
    <property type="entry name" value="RIBONUCLEASE Z"/>
    <property type="match status" value="1"/>
</dbReference>
<keyword evidence="6 8" id="KW-0378">Hydrolase</keyword>
<evidence type="ECO:0000313" key="10">
    <source>
        <dbReference type="EMBL" id="KPL89251.1"/>
    </source>
</evidence>
<comment type="similarity">
    <text evidence="8">Belongs to the RNase Z family.</text>
</comment>
<dbReference type="Pfam" id="PF12706">
    <property type="entry name" value="Lactamase_B_2"/>
    <property type="match status" value="1"/>
</dbReference>
<reference evidence="10 11" key="1">
    <citation type="submission" date="2015-07" db="EMBL/GenBank/DDBJ databases">
        <title>Whole genome sequence of Ardenticatena maritima DSM 23922.</title>
        <authorList>
            <person name="Hemp J."/>
            <person name="Ward L.M."/>
            <person name="Pace L.A."/>
            <person name="Fischer W.W."/>
        </authorList>
    </citation>
    <scope>NUCLEOTIDE SEQUENCE [LARGE SCALE GENOMIC DNA]</scope>
    <source>
        <strain evidence="10 11">110S</strain>
    </source>
</reference>
<protein>
    <recommendedName>
        <fullName evidence="8">Ribonuclease Z</fullName>
        <shortName evidence="8">RNase Z</shortName>
        <ecNumber evidence="8">3.1.26.11</ecNumber>
    </recommendedName>
    <alternativeName>
        <fullName evidence="8">tRNA 3 endonuclease</fullName>
    </alternativeName>
    <alternativeName>
        <fullName evidence="8">tRNase Z</fullName>
    </alternativeName>
</protein>
<evidence type="ECO:0000256" key="2">
    <source>
        <dbReference type="ARBA" id="ARBA00022694"/>
    </source>
</evidence>
<evidence type="ECO:0000313" key="11">
    <source>
        <dbReference type="Proteomes" id="UP000050502"/>
    </source>
</evidence>
<feature type="binding site" evidence="8">
    <location>
        <position position="65"/>
    </location>
    <ligand>
        <name>Zn(2+)</name>
        <dbReference type="ChEBI" id="CHEBI:29105"/>
        <label>2</label>
        <note>catalytic</note>
    </ligand>
</feature>
<keyword evidence="3 8" id="KW-0540">Nuclease</keyword>
<dbReference type="GO" id="GO:0008270">
    <property type="term" value="F:zinc ion binding"/>
    <property type="evidence" value="ECO:0007669"/>
    <property type="project" value="UniProtKB-UniRule"/>
</dbReference>
<feature type="binding site" evidence="8">
    <location>
        <position position="61"/>
    </location>
    <ligand>
        <name>Zn(2+)</name>
        <dbReference type="ChEBI" id="CHEBI:29105"/>
        <label>1</label>
        <note>catalytic</note>
    </ligand>
</feature>
<feature type="binding site" evidence="8">
    <location>
        <position position="270"/>
    </location>
    <ligand>
        <name>Zn(2+)</name>
        <dbReference type="ChEBI" id="CHEBI:29105"/>
        <label>2</label>
        <note>catalytic</note>
    </ligand>
</feature>
<dbReference type="PANTHER" id="PTHR46018">
    <property type="entry name" value="ZINC PHOSPHODIESTERASE ELAC PROTEIN 1"/>
    <property type="match status" value="1"/>
</dbReference>
<proteinExistence type="inferred from homology"/>
<dbReference type="InterPro" id="IPR001279">
    <property type="entry name" value="Metallo-B-lactamas"/>
</dbReference>
<feature type="active site" description="Proton acceptor" evidence="8">
    <location>
        <position position="65"/>
    </location>
</feature>
<dbReference type="SUPFAM" id="SSF56281">
    <property type="entry name" value="Metallo-hydrolase/oxidoreductase"/>
    <property type="match status" value="1"/>
</dbReference>
<keyword evidence="2 8" id="KW-0819">tRNA processing</keyword>
<keyword evidence="4 8" id="KW-0479">Metal-binding</keyword>
<dbReference type="Proteomes" id="UP000050502">
    <property type="component" value="Unassembled WGS sequence"/>
</dbReference>
<dbReference type="PATRIC" id="fig|872965.6.peg.315"/>
<dbReference type="EC" id="3.1.26.11" evidence="8"/>
<dbReference type="EMBL" id="LGKN01000003">
    <property type="protein sequence ID" value="KPL89251.1"/>
    <property type="molecule type" value="Genomic_DNA"/>
</dbReference>
<comment type="function">
    <text evidence="8">Zinc phosphodiesterase, which displays some tRNA 3'-processing endonuclease activity. Probably involved in tRNA maturation, by removing a 3'-trailer from precursor tRNA.</text>
</comment>
<evidence type="ECO:0000256" key="5">
    <source>
        <dbReference type="ARBA" id="ARBA00022759"/>
    </source>
</evidence>
<dbReference type="CDD" id="cd07717">
    <property type="entry name" value="RNaseZ_ZiPD-like_MBL-fold"/>
    <property type="match status" value="1"/>
</dbReference>
<comment type="caution">
    <text evidence="10">The sequence shown here is derived from an EMBL/GenBank/DDBJ whole genome shotgun (WGS) entry which is preliminary data.</text>
</comment>
<comment type="cofactor">
    <cofactor evidence="8">
        <name>Zn(2+)</name>
        <dbReference type="ChEBI" id="CHEBI:29105"/>
    </cofactor>
    <text evidence="8">Binds 2 Zn(2+) ions.</text>
</comment>
<keyword evidence="7 8" id="KW-0862">Zinc</keyword>
<dbReference type="InterPro" id="IPR036866">
    <property type="entry name" value="RibonucZ/Hydroxyglut_hydro"/>
</dbReference>
<organism evidence="10 11">
    <name type="scientific">Ardenticatena maritima</name>
    <dbReference type="NCBI Taxonomy" id="872965"/>
    <lineage>
        <taxon>Bacteria</taxon>
        <taxon>Bacillati</taxon>
        <taxon>Chloroflexota</taxon>
        <taxon>Ardenticatenia</taxon>
        <taxon>Ardenticatenales</taxon>
        <taxon>Ardenticatenaceae</taxon>
        <taxon>Ardenticatena</taxon>
    </lineage>
</organism>
<dbReference type="InterPro" id="IPR013471">
    <property type="entry name" value="RNase_Z/BN"/>
</dbReference>